<evidence type="ECO:0000313" key="9">
    <source>
        <dbReference type="Proteomes" id="UP000002191"/>
    </source>
</evidence>
<dbReference type="Pfam" id="PF00072">
    <property type="entry name" value="Response_reg"/>
    <property type="match status" value="1"/>
</dbReference>
<dbReference type="HOGENOM" id="CLU_000445_69_8_7"/>
<evidence type="ECO:0000256" key="3">
    <source>
        <dbReference type="ARBA" id="ARBA00023015"/>
    </source>
</evidence>
<keyword evidence="4" id="KW-0238">DNA-binding</keyword>
<dbReference type="PANTHER" id="PTHR48111">
    <property type="entry name" value="REGULATOR OF RPOS"/>
    <property type="match status" value="1"/>
</dbReference>
<reference evidence="8 9" key="2">
    <citation type="journal article" date="2014" name="Genome Announc.">
        <title>Complete Genome Sequence of the Subsurface, Mesophilic Sulfate-Reducing Bacterium Desulfovibrio aespoeensis Aspo-2.</title>
        <authorList>
            <person name="Pedersen K."/>
            <person name="Bengtsson A."/>
            <person name="Edlund J."/>
            <person name="Rabe L."/>
            <person name="Hazen T."/>
            <person name="Chakraborty R."/>
            <person name="Goodwin L."/>
            <person name="Shapiro N."/>
        </authorList>
    </citation>
    <scope>NUCLEOTIDE SEQUENCE [LARGE SCALE GENOMIC DNA]</scope>
    <source>
        <strain evidence="9">ATCC 700646 / DSM 10631 / Aspo-2</strain>
    </source>
</reference>
<dbReference type="InterPro" id="IPR011006">
    <property type="entry name" value="CheY-like_superfamily"/>
</dbReference>
<sequence>MNVLIVDADERFRESLARQLVRRGMTVQATGDPAEARLMACRERTGAVLVGLSSPRQTLLAFLRSIRQDCPGSEVILINHSGNVPLSIEAMKHGALDEVAAPVDLDELLQKLDAVSARRAKDIGGGV</sequence>
<accession>E6VT61</accession>
<dbReference type="KEGG" id="das:Daes_1095"/>
<dbReference type="GO" id="GO:0032993">
    <property type="term" value="C:protein-DNA complex"/>
    <property type="evidence" value="ECO:0007669"/>
    <property type="project" value="TreeGrafter"/>
</dbReference>
<dbReference type="Gene3D" id="3.40.50.2300">
    <property type="match status" value="1"/>
</dbReference>
<dbReference type="GO" id="GO:0000156">
    <property type="term" value="F:phosphorelay response regulator activity"/>
    <property type="evidence" value="ECO:0007669"/>
    <property type="project" value="TreeGrafter"/>
</dbReference>
<dbReference type="GO" id="GO:0005829">
    <property type="term" value="C:cytosol"/>
    <property type="evidence" value="ECO:0007669"/>
    <property type="project" value="TreeGrafter"/>
</dbReference>
<dbReference type="OrthoDB" id="5454270at2"/>
<evidence type="ECO:0000256" key="1">
    <source>
        <dbReference type="ARBA" id="ARBA00022553"/>
    </source>
</evidence>
<evidence type="ECO:0000256" key="5">
    <source>
        <dbReference type="ARBA" id="ARBA00023163"/>
    </source>
</evidence>
<evidence type="ECO:0000256" key="6">
    <source>
        <dbReference type="PROSITE-ProRule" id="PRU00169"/>
    </source>
</evidence>
<gene>
    <name evidence="8" type="ordered locus">Daes_1095</name>
</gene>
<reference evidence="9" key="1">
    <citation type="submission" date="2010-12" db="EMBL/GenBank/DDBJ databases">
        <title>Complete sequence of Desulfovibrio aespoeensis Aspo-2.</title>
        <authorList>
            <consortium name="US DOE Joint Genome Institute"/>
            <person name="Lucas S."/>
            <person name="Copeland A."/>
            <person name="Lapidus A."/>
            <person name="Cheng J.-F."/>
            <person name="Goodwin L."/>
            <person name="Pitluck S."/>
            <person name="Chertkov O."/>
            <person name="Misra M."/>
            <person name="Detter J.C."/>
            <person name="Han C."/>
            <person name="Tapia R."/>
            <person name="Land M."/>
            <person name="Hauser L."/>
            <person name="Kyrpides N."/>
            <person name="Ivanova N."/>
            <person name="Ovchinnikova G."/>
            <person name="Pedersen K."/>
            <person name="Jagevall S."/>
            <person name="Hazen T."/>
            <person name="Woyke T."/>
        </authorList>
    </citation>
    <scope>NUCLEOTIDE SEQUENCE [LARGE SCALE GENOMIC DNA]</scope>
    <source>
        <strain evidence="9">ATCC 700646 / DSM 10631 / Aspo-2</strain>
    </source>
</reference>
<keyword evidence="3" id="KW-0805">Transcription regulation</keyword>
<feature type="domain" description="Response regulatory" evidence="7">
    <location>
        <begin position="2"/>
        <end position="116"/>
    </location>
</feature>
<name>E6VT61_PSEA9</name>
<dbReference type="GO" id="GO:0006355">
    <property type="term" value="P:regulation of DNA-templated transcription"/>
    <property type="evidence" value="ECO:0007669"/>
    <property type="project" value="TreeGrafter"/>
</dbReference>
<dbReference type="AlphaFoldDB" id="E6VT61"/>
<proteinExistence type="predicted"/>
<dbReference type="GO" id="GO:0000976">
    <property type="term" value="F:transcription cis-regulatory region binding"/>
    <property type="evidence" value="ECO:0007669"/>
    <property type="project" value="TreeGrafter"/>
</dbReference>
<dbReference type="SMART" id="SM00448">
    <property type="entry name" value="REC"/>
    <property type="match status" value="1"/>
</dbReference>
<evidence type="ECO:0000256" key="2">
    <source>
        <dbReference type="ARBA" id="ARBA00023012"/>
    </source>
</evidence>
<dbReference type="Proteomes" id="UP000002191">
    <property type="component" value="Chromosome"/>
</dbReference>
<dbReference type="eggNOG" id="COG2204">
    <property type="taxonomic scope" value="Bacteria"/>
</dbReference>
<dbReference type="STRING" id="643562.Daes_1095"/>
<dbReference type="RefSeq" id="WP_013514042.1">
    <property type="nucleotide sequence ID" value="NC_014844.1"/>
</dbReference>
<evidence type="ECO:0000313" key="8">
    <source>
        <dbReference type="EMBL" id="ADU62111.1"/>
    </source>
</evidence>
<protein>
    <submittedName>
        <fullName evidence="8">Response regulator receiver</fullName>
    </submittedName>
</protein>
<dbReference type="EMBL" id="CP002431">
    <property type="protein sequence ID" value="ADU62111.1"/>
    <property type="molecule type" value="Genomic_DNA"/>
</dbReference>
<keyword evidence="9" id="KW-1185">Reference proteome</keyword>
<dbReference type="SUPFAM" id="SSF52172">
    <property type="entry name" value="CheY-like"/>
    <property type="match status" value="1"/>
</dbReference>
<dbReference type="InterPro" id="IPR001789">
    <property type="entry name" value="Sig_transdc_resp-reg_receiver"/>
</dbReference>
<keyword evidence="5" id="KW-0804">Transcription</keyword>
<dbReference type="PROSITE" id="PS50110">
    <property type="entry name" value="RESPONSE_REGULATORY"/>
    <property type="match status" value="1"/>
</dbReference>
<evidence type="ECO:0000259" key="7">
    <source>
        <dbReference type="PROSITE" id="PS50110"/>
    </source>
</evidence>
<dbReference type="InterPro" id="IPR039420">
    <property type="entry name" value="WalR-like"/>
</dbReference>
<comment type="caution">
    <text evidence="6">Lacks conserved residue(s) required for the propagation of feature annotation.</text>
</comment>
<evidence type="ECO:0000256" key="4">
    <source>
        <dbReference type="ARBA" id="ARBA00023125"/>
    </source>
</evidence>
<keyword evidence="1" id="KW-0597">Phosphoprotein</keyword>
<dbReference type="PANTHER" id="PTHR48111:SF1">
    <property type="entry name" value="TWO-COMPONENT RESPONSE REGULATOR ORR33"/>
    <property type="match status" value="1"/>
</dbReference>
<organism evidence="8 9">
    <name type="scientific">Pseudodesulfovibrio aespoeensis (strain ATCC 700646 / DSM 10631 / Aspo-2)</name>
    <name type="common">Desulfovibrio aespoeensis</name>
    <dbReference type="NCBI Taxonomy" id="643562"/>
    <lineage>
        <taxon>Bacteria</taxon>
        <taxon>Pseudomonadati</taxon>
        <taxon>Thermodesulfobacteriota</taxon>
        <taxon>Desulfovibrionia</taxon>
        <taxon>Desulfovibrionales</taxon>
        <taxon>Desulfovibrionaceae</taxon>
    </lineage>
</organism>
<keyword evidence="2" id="KW-0902">Two-component regulatory system</keyword>